<name>A0A9N8DKG9_9STRA</name>
<proteinExistence type="predicted"/>
<dbReference type="OrthoDB" id="226265at2759"/>
<evidence type="ECO:0000313" key="3">
    <source>
        <dbReference type="Proteomes" id="UP001153069"/>
    </source>
</evidence>
<evidence type="ECO:0000313" key="2">
    <source>
        <dbReference type="EMBL" id="CAB9504767.1"/>
    </source>
</evidence>
<sequence length="647" mass="73327">MDSSDSTADVDRRTAARADPQATWDLIGADDEPSKPDDEDEEFVYEDDLDLLSDDDLLEKALEELVEESILDEEVYRRIAIAYVYYNVLGAPPREEWGGKGGTYGKIKRILKVPSGTKIGYVLEDLLDCEDKKCRYTGKRQALGETRPPKIPNDSQEAQIVADHLELTDEAKAFMESQGKDGNRPEWFLTDKLTRIDLTKIGFWDETHHKCVIGGGAVQAGRKFHLKFPRDANGKLDPNGEYSGEDQTILNVKYDDETRVSLGCSANATEGHNIPLIDYSGKTLLTSKDYANRKKMEIAGVRSLTGERSGWIKRGRVAGKPYKIDRLAPKRIPFLGKGAVKKFNECSPPITTFRKLVELTDKRITALAKKKVATKANLLAWRKAAQDAEDEPTASTNHRKAANPYQSRWGDDWEERLEGSSGMSRYVCVTTMVEHIFEETKAHMQEIHGEDCDDWWVYHDALLLMTTTTTRACMEEKGYLKHWILPECGLNTHTPKHKQYYSKAPVGNSPELMPWDCSLNKDFDDAISHHITQTRHLAEDHECKFSYTTPVRGSYCLRRVYEYNPRSERIVQDVNQFPKHLVRIMESEGCVVRDIGNSKKEEESLRGLRSGKRGLAAAAAEEKDGVKVDRRGGQEREHCGLFGYSRH</sequence>
<reference evidence="2" key="1">
    <citation type="submission" date="2020-06" db="EMBL/GenBank/DDBJ databases">
        <authorList>
            <consortium name="Plant Systems Biology data submission"/>
        </authorList>
    </citation>
    <scope>NUCLEOTIDE SEQUENCE</scope>
    <source>
        <strain evidence="2">D6</strain>
    </source>
</reference>
<dbReference type="EMBL" id="CAICTM010000207">
    <property type="protein sequence ID" value="CAB9504767.1"/>
    <property type="molecule type" value="Genomic_DNA"/>
</dbReference>
<gene>
    <name evidence="2" type="ORF">SEMRO_208_G087000.1</name>
</gene>
<dbReference type="AlphaFoldDB" id="A0A9N8DKG9"/>
<keyword evidence="3" id="KW-1185">Reference proteome</keyword>
<feature type="region of interest" description="Disordered" evidence="1">
    <location>
        <begin position="1"/>
        <end position="42"/>
    </location>
</feature>
<evidence type="ECO:0000256" key="1">
    <source>
        <dbReference type="SAM" id="MobiDB-lite"/>
    </source>
</evidence>
<protein>
    <submittedName>
        <fullName evidence="2">Uncharacterized protein</fullName>
    </submittedName>
</protein>
<accession>A0A9N8DKG9</accession>
<comment type="caution">
    <text evidence="2">The sequence shown here is derived from an EMBL/GenBank/DDBJ whole genome shotgun (WGS) entry which is preliminary data.</text>
</comment>
<organism evidence="2 3">
    <name type="scientific">Seminavis robusta</name>
    <dbReference type="NCBI Taxonomy" id="568900"/>
    <lineage>
        <taxon>Eukaryota</taxon>
        <taxon>Sar</taxon>
        <taxon>Stramenopiles</taxon>
        <taxon>Ochrophyta</taxon>
        <taxon>Bacillariophyta</taxon>
        <taxon>Bacillariophyceae</taxon>
        <taxon>Bacillariophycidae</taxon>
        <taxon>Naviculales</taxon>
        <taxon>Naviculaceae</taxon>
        <taxon>Seminavis</taxon>
    </lineage>
</organism>
<dbReference type="Proteomes" id="UP001153069">
    <property type="component" value="Unassembled WGS sequence"/>
</dbReference>